<evidence type="ECO:0000256" key="1">
    <source>
        <dbReference type="SAM" id="Phobius"/>
    </source>
</evidence>
<keyword evidence="1" id="KW-0472">Membrane</keyword>
<protein>
    <submittedName>
        <fullName evidence="2">Uncharacterized protein</fullName>
    </submittedName>
</protein>
<accession>A0ABS4HF47</accession>
<gene>
    <name evidence="2" type="ORF">J2Z82_002480</name>
</gene>
<name>A0ABS4HF47_9BACI</name>
<evidence type="ECO:0000313" key="2">
    <source>
        <dbReference type="EMBL" id="MBP1949541.1"/>
    </source>
</evidence>
<proteinExistence type="predicted"/>
<sequence>MKVHLPPYFEVQALVAPMELRKYYFLTAKLIIILIKNVNFFIYYKYMLLMHLLNITIIIV</sequence>
<organism evidence="2 3">
    <name type="scientific">Virgibacillus litoralis</name>
    <dbReference type="NCBI Taxonomy" id="578221"/>
    <lineage>
        <taxon>Bacteria</taxon>
        <taxon>Bacillati</taxon>
        <taxon>Bacillota</taxon>
        <taxon>Bacilli</taxon>
        <taxon>Bacillales</taxon>
        <taxon>Bacillaceae</taxon>
        <taxon>Virgibacillus</taxon>
    </lineage>
</organism>
<dbReference type="Proteomes" id="UP001519328">
    <property type="component" value="Unassembled WGS sequence"/>
</dbReference>
<keyword evidence="3" id="KW-1185">Reference proteome</keyword>
<feature type="transmembrane region" description="Helical" evidence="1">
    <location>
        <begin position="23"/>
        <end position="44"/>
    </location>
</feature>
<keyword evidence="1" id="KW-1133">Transmembrane helix</keyword>
<dbReference type="EMBL" id="JAGGKK010000013">
    <property type="protein sequence ID" value="MBP1949541.1"/>
    <property type="molecule type" value="Genomic_DNA"/>
</dbReference>
<evidence type="ECO:0000313" key="3">
    <source>
        <dbReference type="Proteomes" id="UP001519328"/>
    </source>
</evidence>
<comment type="caution">
    <text evidence="2">The sequence shown here is derived from an EMBL/GenBank/DDBJ whole genome shotgun (WGS) entry which is preliminary data.</text>
</comment>
<reference evidence="2 3" key="1">
    <citation type="submission" date="2021-03" db="EMBL/GenBank/DDBJ databases">
        <title>Genomic Encyclopedia of Type Strains, Phase IV (KMG-IV): sequencing the most valuable type-strain genomes for metagenomic binning, comparative biology and taxonomic classification.</title>
        <authorList>
            <person name="Goeker M."/>
        </authorList>
    </citation>
    <scope>NUCLEOTIDE SEQUENCE [LARGE SCALE GENOMIC DNA]</scope>
    <source>
        <strain evidence="2 3">DSM 21085</strain>
    </source>
</reference>
<keyword evidence="1" id="KW-0812">Transmembrane</keyword>